<dbReference type="AlphaFoldDB" id="A0A124GML0"/>
<comment type="caution">
    <text evidence="2">The sequence shown here is derived from an EMBL/GenBank/DDBJ whole genome shotgun (WGS) entry which is preliminary data.</text>
</comment>
<sequence length="83" mass="9453">MARLRAYRPCSLPETFDLYPCRLRSTFDLSCCPSLYPYDPSTRNLPFLLTFPLRTSSNLLPSSNLLLLMALMLVGMLLQLLPV</sequence>
<protein>
    <submittedName>
        <fullName evidence="2">Uncharacterized protein</fullName>
    </submittedName>
</protein>
<organism evidence="2">
    <name type="scientific">Picea glauca</name>
    <name type="common">White spruce</name>
    <name type="synonym">Pinus glauca</name>
    <dbReference type="NCBI Taxonomy" id="3330"/>
    <lineage>
        <taxon>Eukaryota</taxon>
        <taxon>Viridiplantae</taxon>
        <taxon>Streptophyta</taxon>
        <taxon>Embryophyta</taxon>
        <taxon>Tracheophyta</taxon>
        <taxon>Spermatophyta</taxon>
        <taxon>Pinopsida</taxon>
        <taxon>Pinidae</taxon>
        <taxon>Conifers I</taxon>
        <taxon>Pinales</taxon>
        <taxon>Pinaceae</taxon>
        <taxon>Picea</taxon>
    </lineage>
</organism>
<evidence type="ECO:0000313" key="2">
    <source>
        <dbReference type="EMBL" id="KUM46011.1"/>
    </source>
</evidence>
<accession>A0A124GML0</accession>
<geneLocation type="mitochondrion" evidence="2"/>
<keyword evidence="2" id="KW-0496">Mitochondrion</keyword>
<proteinExistence type="predicted"/>
<name>A0A124GML0_PICGL</name>
<dbReference type="EMBL" id="LKAM01000014">
    <property type="protein sequence ID" value="KUM46011.1"/>
    <property type="molecule type" value="Genomic_DNA"/>
</dbReference>
<gene>
    <name evidence="2" type="ORF">ABT39_MTgene2114</name>
</gene>
<keyword evidence="1" id="KW-0812">Transmembrane</keyword>
<feature type="transmembrane region" description="Helical" evidence="1">
    <location>
        <begin position="64"/>
        <end position="81"/>
    </location>
</feature>
<reference evidence="2" key="1">
    <citation type="journal article" date="2015" name="Genome Biol. Evol.">
        <title>Organellar Genomes of White Spruce (Picea glauca): Assembly and Annotation.</title>
        <authorList>
            <person name="Jackman S.D."/>
            <person name="Warren R.L."/>
            <person name="Gibb E.A."/>
            <person name="Vandervalk B.P."/>
            <person name="Mohamadi H."/>
            <person name="Chu J."/>
            <person name="Raymond A."/>
            <person name="Pleasance S."/>
            <person name="Coope R."/>
            <person name="Wildung M.R."/>
            <person name="Ritland C.E."/>
            <person name="Bousquet J."/>
            <person name="Jones S.J."/>
            <person name="Bohlmann J."/>
            <person name="Birol I."/>
        </authorList>
    </citation>
    <scope>NUCLEOTIDE SEQUENCE [LARGE SCALE GENOMIC DNA]</scope>
    <source>
        <tissue evidence="2">Flushing bud</tissue>
    </source>
</reference>
<evidence type="ECO:0000256" key="1">
    <source>
        <dbReference type="SAM" id="Phobius"/>
    </source>
</evidence>
<keyword evidence="1" id="KW-0472">Membrane</keyword>
<keyword evidence="1" id="KW-1133">Transmembrane helix</keyword>